<dbReference type="FunFam" id="1.10.287.370:FF:000003">
    <property type="entry name" value="Prefoldin subunit 6"/>
    <property type="match status" value="1"/>
</dbReference>
<dbReference type="GO" id="GO:0051087">
    <property type="term" value="F:protein-folding chaperone binding"/>
    <property type="evidence" value="ECO:0007669"/>
    <property type="project" value="TreeGrafter"/>
</dbReference>
<dbReference type="GO" id="GO:0006457">
    <property type="term" value="P:protein folding"/>
    <property type="evidence" value="ECO:0007669"/>
    <property type="project" value="InterPro"/>
</dbReference>
<keyword evidence="3" id="KW-0175">Coiled coil</keyword>
<organism evidence="4 5">
    <name type="scientific">Novymonas esmeraldas</name>
    <dbReference type="NCBI Taxonomy" id="1808958"/>
    <lineage>
        <taxon>Eukaryota</taxon>
        <taxon>Discoba</taxon>
        <taxon>Euglenozoa</taxon>
        <taxon>Kinetoplastea</taxon>
        <taxon>Metakinetoplastina</taxon>
        <taxon>Trypanosomatida</taxon>
        <taxon>Trypanosomatidae</taxon>
        <taxon>Novymonas</taxon>
    </lineage>
</organism>
<name>A0AAW0EYH3_9TRYP</name>
<evidence type="ECO:0000256" key="2">
    <source>
        <dbReference type="ARBA" id="ARBA00023186"/>
    </source>
</evidence>
<dbReference type="GO" id="GO:0051082">
    <property type="term" value="F:unfolded protein binding"/>
    <property type="evidence" value="ECO:0007669"/>
    <property type="project" value="InterPro"/>
</dbReference>
<evidence type="ECO:0000313" key="4">
    <source>
        <dbReference type="EMBL" id="KAK7197868.1"/>
    </source>
</evidence>
<dbReference type="PANTHER" id="PTHR21431">
    <property type="entry name" value="PREFOLDIN SUBUNIT 6"/>
    <property type="match status" value="1"/>
</dbReference>
<dbReference type="GO" id="GO:0016272">
    <property type="term" value="C:prefoldin complex"/>
    <property type="evidence" value="ECO:0007669"/>
    <property type="project" value="InterPro"/>
</dbReference>
<comment type="caution">
    <text evidence="4">The sequence shown here is derived from an EMBL/GenBank/DDBJ whole genome shotgun (WGS) entry which is preliminary data.</text>
</comment>
<dbReference type="GO" id="GO:0005737">
    <property type="term" value="C:cytoplasm"/>
    <property type="evidence" value="ECO:0007669"/>
    <property type="project" value="TreeGrafter"/>
</dbReference>
<comment type="similarity">
    <text evidence="1">Belongs to the prefoldin subunit beta family.</text>
</comment>
<dbReference type="Gene3D" id="1.10.287.370">
    <property type="match status" value="1"/>
</dbReference>
<accession>A0AAW0EYH3</accession>
<dbReference type="InterPro" id="IPR009053">
    <property type="entry name" value="Prefoldin"/>
</dbReference>
<gene>
    <name evidence="4" type="ORF">NESM_000740400</name>
</gene>
<keyword evidence="5" id="KW-1185">Reference proteome</keyword>
<dbReference type="PANTHER" id="PTHR21431:SF0">
    <property type="entry name" value="PREFOLDIN SUBUNIT 6"/>
    <property type="match status" value="1"/>
</dbReference>
<dbReference type="Proteomes" id="UP001430356">
    <property type="component" value="Unassembled WGS sequence"/>
</dbReference>
<proteinExistence type="inferred from homology"/>
<evidence type="ECO:0000313" key="5">
    <source>
        <dbReference type="Proteomes" id="UP001430356"/>
    </source>
</evidence>
<reference evidence="4 5" key="1">
    <citation type="journal article" date="2021" name="MBio">
        <title>A New Model Trypanosomatid, Novymonas esmeraldas: Genomic Perception of Its 'Candidatus Pandoraea novymonadis' Endosymbiont.</title>
        <authorList>
            <person name="Zakharova A."/>
            <person name="Saura A."/>
            <person name="Butenko A."/>
            <person name="Podesvova L."/>
            <person name="Warmusova S."/>
            <person name="Kostygov A.Y."/>
            <person name="Nenarokova A."/>
            <person name="Lukes J."/>
            <person name="Opperdoes F.R."/>
            <person name="Yurchenko V."/>
        </authorList>
    </citation>
    <scope>NUCLEOTIDE SEQUENCE [LARGE SCALE GENOMIC DNA]</scope>
    <source>
        <strain evidence="4 5">E262AT.01</strain>
    </source>
</reference>
<dbReference type="CDD" id="cd23161">
    <property type="entry name" value="Prefoldin_6"/>
    <property type="match status" value="1"/>
</dbReference>
<evidence type="ECO:0000256" key="1">
    <source>
        <dbReference type="ARBA" id="ARBA00008045"/>
    </source>
</evidence>
<dbReference type="InterPro" id="IPR002777">
    <property type="entry name" value="PFD_beta-like"/>
</dbReference>
<keyword evidence="2" id="KW-0143">Chaperone</keyword>
<dbReference type="EMBL" id="JAECZO010000122">
    <property type="protein sequence ID" value="KAK7197868.1"/>
    <property type="molecule type" value="Genomic_DNA"/>
</dbReference>
<dbReference type="SUPFAM" id="SSF46579">
    <property type="entry name" value="Prefoldin"/>
    <property type="match status" value="1"/>
</dbReference>
<feature type="coiled-coil region" evidence="3">
    <location>
        <begin position="100"/>
        <end position="139"/>
    </location>
</feature>
<evidence type="ECO:0000256" key="3">
    <source>
        <dbReference type="SAM" id="Coils"/>
    </source>
</evidence>
<dbReference type="GO" id="GO:0051131">
    <property type="term" value="P:chaperone-mediated protein complex assembly"/>
    <property type="evidence" value="ECO:0007669"/>
    <property type="project" value="TreeGrafter"/>
</dbReference>
<dbReference type="Pfam" id="PF01920">
    <property type="entry name" value="Prefoldin_2"/>
    <property type="match status" value="1"/>
</dbReference>
<sequence length="141" mass="16545">MQQVHPDIKKLNDLLRPILKELQDMGEKKGKFIETRRQLGGQKNENELVRDELNKLEPDATVYKLIGPALVPQDQSDAKTIIGNRLDYINGEIKRTDTSIADIDRKEMELQKKAQDLYRKMQERQAQLIQQQQQQQQQQQH</sequence>
<dbReference type="AlphaFoldDB" id="A0AAW0EYH3"/>
<protein>
    <submittedName>
        <fullName evidence="4">Prefoldin subunit</fullName>
    </submittedName>
</protein>